<dbReference type="PRINTS" id="PR00040">
    <property type="entry name" value="HTHMERR"/>
</dbReference>
<dbReference type="PROSITE" id="PS50937">
    <property type="entry name" value="HTH_MERR_2"/>
    <property type="match status" value="1"/>
</dbReference>
<keyword evidence="1" id="KW-0238">DNA-binding</keyword>
<organism evidence="3 4">
    <name type="scientific">Nocardiopsis endophytica</name>
    <dbReference type="NCBI Taxonomy" id="3018445"/>
    <lineage>
        <taxon>Bacteria</taxon>
        <taxon>Bacillati</taxon>
        <taxon>Actinomycetota</taxon>
        <taxon>Actinomycetes</taxon>
        <taxon>Streptosporangiales</taxon>
        <taxon>Nocardiopsidaceae</taxon>
        <taxon>Nocardiopsis</taxon>
    </lineage>
</organism>
<proteinExistence type="predicted"/>
<dbReference type="CDD" id="cd00592">
    <property type="entry name" value="HTH_MerR-like"/>
    <property type="match status" value="1"/>
</dbReference>
<evidence type="ECO:0000313" key="4">
    <source>
        <dbReference type="Proteomes" id="UP001527866"/>
    </source>
</evidence>
<dbReference type="EMBL" id="JAQFWQ010000031">
    <property type="protein sequence ID" value="MDA2811517.1"/>
    <property type="molecule type" value="Genomic_DNA"/>
</dbReference>
<dbReference type="InterPro" id="IPR009061">
    <property type="entry name" value="DNA-bd_dom_put_sf"/>
</dbReference>
<sequence>MLTIGQLAAHAGVTVRAVRHYHQRGLLPEPAPDASGYRRYDAQAVVDLIRIRTLADAGVPLARVEELLGAGPAEFARAVTEIDAALRRKIDELTEHRRRIAGLAAGDRAFLPDGVIGLLDLLRAIGISERQIRVERDAWILLSALSPRSVPEWAATKKELLADPESQGVYLALDEAFDWPPNDPRLPGLADRITAWLSRFDPGDDGDRPAELGLVDALIDSSSPGIRRLYTLLRDRRAEKA</sequence>
<comment type="caution">
    <text evidence="3">The sequence shown here is derived from an EMBL/GenBank/DDBJ whole genome shotgun (WGS) entry which is preliminary data.</text>
</comment>
<dbReference type="Pfam" id="PF13411">
    <property type="entry name" value="MerR_1"/>
    <property type="match status" value="1"/>
</dbReference>
<evidence type="ECO:0000259" key="2">
    <source>
        <dbReference type="PROSITE" id="PS50937"/>
    </source>
</evidence>
<keyword evidence="4" id="KW-1185">Reference proteome</keyword>
<evidence type="ECO:0000256" key="1">
    <source>
        <dbReference type="ARBA" id="ARBA00023125"/>
    </source>
</evidence>
<dbReference type="RefSeq" id="WP_270685971.1">
    <property type="nucleotide sequence ID" value="NZ_JAQFWQ010000031.1"/>
</dbReference>
<reference evidence="3 4" key="1">
    <citation type="submission" date="2023-01" db="EMBL/GenBank/DDBJ databases">
        <title>Draft genome sequence of Nocardiopsis sp. RSe5-2 isolated from halophytes.</title>
        <authorList>
            <person name="Duangmal K."/>
            <person name="Chantavorakit T."/>
        </authorList>
    </citation>
    <scope>NUCLEOTIDE SEQUENCE [LARGE SCALE GENOMIC DNA]</scope>
    <source>
        <strain evidence="3 4">RSe5-2</strain>
    </source>
</reference>
<dbReference type="SUPFAM" id="SSF46955">
    <property type="entry name" value="Putative DNA-binding domain"/>
    <property type="match status" value="1"/>
</dbReference>
<dbReference type="PANTHER" id="PTHR30204:SF93">
    <property type="entry name" value="HTH MERR-TYPE DOMAIN-CONTAINING PROTEIN"/>
    <property type="match status" value="1"/>
</dbReference>
<evidence type="ECO:0000313" key="3">
    <source>
        <dbReference type="EMBL" id="MDA2811517.1"/>
    </source>
</evidence>
<dbReference type="InterPro" id="IPR000551">
    <property type="entry name" value="MerR-type_HTH_dom"/>
</dbReference>
<protein>
    <submittedName>
        <fullName evidence="3">MerR family transcriptional regulator</fullName>
    </submittedName>
</protein>
<dbReference type="PANTHER" id="PTHR30204">
    <property type="entry name" value="REDOX-CYCLING DRUG-SENSING TRANSCRIPTIONAL ACTIVATOR SOXR"/>
    <property type="match status" value="1"/>
</dbReference>
<dbReference type="Gene3D" id="1.10.1660.10">
    <property type="match status" value="1"/>
</dbReference>
<dbReference type="InterPro" id="IPR047057">
    <property type="entry name" value="MerR_fam"/>
</dbReference>
<dbReference type="SMART" id="SM00422">
    <property type="entry name" value="HTH_MERR"/>
    <property type="match status" value="1"/>
</dbReference>
<dbReference type="Proteomes" id="UP001527866">
    <property type="component" value="Unassembled WGS sequence"/>
</dbReference>
<name>A0ABT4U3I1_9ACTN</name>
<feature type="domain" description="HTH merR-type" evidence="2">
    <location>
        <begin position="1"/>
        <end position="70"/>
    </location>
</feature>
<gene>
    <name evidence="3" type="ORF">O4J56_12825</name>
</gene>
<accession>A0ABT4U3I1</accession>